<feature type="region of interest" description="Disordered" evidence="2">
    <location>
        <begin position="150"/>
        <end position="192"/>
    </location>
</feature>
<name>A0A8H6Z034_9AGAR</name>
<dbReference type="AlphaFoldDB" id="A0A8H6Z034"/>
<evidence type="ECO:0000313" key="4">
    <source>
        <dbReference type="Proteomes" id="UP000623467"/>
    </source>
</evidence>
<evidence type="ECO:0000256" key="1">
    <source>
        <dbReference type="SAM" id="Coils"/>
    </source>
</evidence>
<comment type="caution">
    <text evidence="3">The sequence shown here is derived from an EMBL/GenBank/DDBJ whole genome shotgun (WGS) entry which is preliminary data.</text>
</comment>
<accession>A0A8H6Z034</accession>
<feature type="region of interest" description="Disordered" evidence="2">
    <location>
        <begin position="245"/>
        <end position="360"/>
    </location>
</feature>
<feature type="compositionally biased region" description="Low complexity" evidence="2">
    <location>
        <begin position="150"/>
        <end position="183"/>
    </location>
</feature>
<evidence type="ECO:0000313" key="3">
    <source>
        <dbReference type="EMBL" id="KAF7370203.1"/>
    </source>
</evidence>
<proteinExistence type="predicted"/>
<dbReference type="OrthoDB" id="3364905at2759"/>
<organism evidence="3 4">
    <name type="scientific">Mycena sanguinolenta</name>
    <dbReference type="NCBI Taxonomy" id="230812"/>
    <lineage>
        <taxon>Eukaryota</taxon>
        <taxon>Fungi</taxon>
        <taxon>Dikarya</taxon>
        <taxon>Basidiomycota</taxon>
        <taxon>Agaricomycotina</taxon>
        <taxon>Agaricomycetes</taxon>
        <taxon>Agaricomycetidae</taxon>
        <taxon>Agaricales</taxon>
        <taxon>Marasmiineae</taxon>
        <taxon>Mycenaceae</taxon>
        <taxon>Mycena</taxon>
    </lineage>
</organism>
<protein>
    <submittedName>
        <fullName evidence="3">Uncharacterized protein</fullName>
    </submittedName>
</protein>
<feature type="compositionally biased region" description="Acidic residues" evidence="2">
    <location>
        <begin position="250"/>
        <end position="259"/>
    </location>
</feature>
<feature type="compositionally biased region" description="Basic and acidic residues" evidence="2">
    <location>
        <begin position="298"/>
        <end position="311"/>
    </location>
</feature>
<sequence length="360" mass="38619">MPEDVFLTSPRKPANRRSNASLRPLSSPDSSFADGGGGGGGGGFSLAHELAVAMMPEPSAGSKLLAEEFGIETRILGMVGTSGSKKRKGKLWMNMWGGDADADPAFASPTRAAPARRKEPEVDAMQVLAADLASTDNFLSHLRRLDADASLPPSLSSTSTSSSAFPASPSSSSTAFAASSSALNGSDDDSKLLSGQPALERLASDVIRRINDTARDRETQLRELLQYEREFRRIEAEVGGKDVLGRLDELDFPPDDEPEPPLALTTELDSAVSPQAESPVVRPKHLRALSQDWETDPDYDRLGDAQEEGRSPRWILPSPIPTTTPPPPRLPCKPLSPPPTNAPPPPPRILPRHQQNQHPP</sequence>
<evidence type="ECO:0000256" key="2">
    <source>
        <dbReference type="SAM" id="MobiDB-lite"/>
    </source>
</evidence>
<feature type="region of interest" description="Disordered" evidence="2">
    <location>
        <begin position="1"/>
        <end position="40"/>
    </location>
</feature>
<feature type="compositionally biased region" description="Pro residues" evidence="2">
    <location>
        <begin position="318"/>
        <end position="349"/>
    </location>
</feature>
<dbReference type="Proteomes" id="UP000623467">
    <property type="component" value="Unassembled WGS sequence"/>
</dbReference>
<dbReference type="EMBL" id="JACAZH010000004">
    <property type="protein sequence ID" value="KAF7370203.1"/>
    <property type="molecule type" value="Genomic_DNA"/>
</dbReference>
<keyword evidence="1" id="KW-0175">Coiled coil</keyword>
<reference evidence="3" key="1">
    <citation type="submission" date="2020-05" db="EMBL/GenBank/DDBJ databases">
        <title>Mycena genomes resolve the evolution of fungal bioluminescence.</title>
        <authorList>
            <person name="Tsai I.J."/>
        </authorList>
    </citation>
    <scope>NUCLEOTIDE SEQUENCE</scope>
    <source>
        <strain evidence="3">160909Yilan</strain>
    </source>
</reference>
<keyword evidence="4" id="KW-1185">Reference proteome</keyword>
<feature type="coiled-coil region" evidence="1">
    <location>
        <begin position="210"/>
        <end position="237"/>
    </location>
</feature>
<gene>
    <name evidence="3" type="ORF">MSAN_00651100</name>
</gene>